<evidence type="ECO:0000313" key="3">
    <source>
        <dbReference type="Proteomes" id="UP001208570"/>
    </source>
</evidence>
<name>A0AAD9J9A4_9ANNE</name>
<dbReference type="Proteomes" id="UP001208570">
    <property type="component" value="Unassembled WGS sequence"/>
</dbReference>
<dbReference type="Gene3D" id="3.40.50.300">
    <property type="entry name" value="P-loop containing nucleotide triphosphate hydrolases"/>
    <property type="match status" value="1"/>
</dbReference>
<comment type="caution">
    <text evidence="2">The sequence shown here is derived from an EMBL/GenBank/DDBJ whole genome shotgun (WGS) entry which is preliminary data.</text>
</comment>
<gene>
    <name evidence="2" type="ORF">LSH36_503g04026</name>
</gene>
<dbReference type="SUPFAM" id="SSF52540">
    <property type="entry name" value="P-loop containing nucleoside triphosphate hydrolases"/>
    <property type="match status" value="1"/>
</dbReference>
<dbReference type="GO" id="GO:0050659">
    <property type="term" value="F:N-acetylgalactosamine 4-sulfate 6-O-sulfotransferase activity"/>
    <property type="evidence" value="ECO:0007669"/>
    <property type="project" value="TreeGrafter"/>
</dbReference>
<dbReference type="PANTHER" id="PTHR15723">
    <property type="entry name" value="CARBOHYDRATE SULFOTRANSFERASE 15"/>
    <property type="match status" value="1"/>
</dbReference>
<accession>A0AAD9J9A4</accession>
<evidence type="ECO:0000313" key="2">
    <source>
        <dbReference type="EMBL" id="KAK2148311.1"/>
    </source>
</evidence>
<dbReference type="AlphaFoldDB" id="A0AAD9J9A4"/>
<dbReference type="PANTHER" id="PTHR15723:SF0">
    <property type="entry name" value="CARBOHYDRATE SULFOTRANSFERASE 15"/>
    <property type="match status" value="1"/>
</dbReference>
<evidence type="ECO:0000259" key="1">
    <source>
        <dbReference type="Pfam" id="PF00685"/>
    </source>
</evidence>
<protein>
    <recommendedName>
        <fullName evidence="1">Sulfotransferase domain-containing protein</fullName>
    </recommendedName>
</protein>
<dbReference type="GO" id="GO:0019319">
    <property type="term" value="P:hexose biosynthetic process"/>
    <property type="evidence" value="ECO:0007669"/>
    <property type="project" value="TreeGrafter"/>
</dbReference>
<organism evidence="2 3">
    <name type="scientific">Paralvinella palmiformis</name>
    <dbReference type="NCBI Taxonomy" id="53620"/>
    <lineage>
        <taxon>Eukaryota</taxon>
        <taxon>Metazoa</taxon>
        <taxon>Spiralia</taxon>
        <taxon>Lophotrochozoa</taxon>
        <taxon>Annelida</taxon>
        <taxon>Polychaeta</taxon>
        <taxon>Sedentaria</taxon>
        <taxon>Canalipalpata</taxon>
        <taxon>Terebellida</taxon>
        <taxon>Terebelliformia</taxon>
        <taxon>Alvinellidae</taxon>
        <taxon>Paralvinella</taxon>
    </lineage>
</organism>
<keyword evidence="3" id="KW-1185">Reference proteome</keyword>
<dbReference type="InterPro" id="IPR000863">
    <property type="entry name" value="Sulfotransferase_dom"/>
</dbReference>
<feature type="domain" description="Sulfotransferase" evidence="1">
    <location>
        <begin position="19"/>
        <end position="71"/>
    </location>
</feature>
<proteinExistence type="predicted"/>
<sequence length="76" mass="9282">MDSIGLIILQIPTRRKTNILKRSVIASLYYIFIKNWLSVFPRDQFVFIKSEDYFNDRTFVIMEIIDFLQLSKLRYW</sequence>
<reference evidence="2" key="1">
    <citation type="journal article" date="2023" name="Mol. Biol. Evol.">
        <title>Third-Generation Sequencing Reveals the Adaptive Role of the Epigenome in Three Deep-Sea Polychaetes.</title>
        <authorList>
            <person name="Perez M."/>
            <person name="Aroh O."/>
            <person name="Sun Y."/>
            <person name="Lan Y."/>
            <person name="Juniper S.K."/>
            <person name="Young C.R."/>
            <person name="Angers B."/>
            <person name="Qian P.Y."/>
        </authorList>
    </citation>
    <scope>NUCLEOTIDE SEQUENCE</scope>
    <source>
        <strain evidence="2">P08H-3</strain>
    </source>
</reference>
<dbReference type="EMBL" id="JAODUP010000503">
    <property type="protein sequence ID" value="KAK2148311.1"/>
    <property type="molecule type" value="Genomic_DNA"/>
</dbReference>
<dbReference type="Pfam" id="PF00685">
    <property type="entry name" value="Sulfotransfer_1"/>
    <property type="match status" value="1"/>
</dbReference>
<dbReference type="InterPro" id="IPR052654">
    <property type="entry name" value="CS_Sulfotransferase"/>
</dbReference>
<dbReference type="InterPro" id="IPR027417">
    <property type="entry name" value="P-loop_NTPase"/>
</dbReference>